<gene>
    <name evidence="9" type="ORF">DFH08DRAFT_866074</name>
</gene>
<evidence type="ECO:0000256" key="3">
    <source>
        <dbReference type="ARBA" id="ARBA00008639"/>
    </source>
</evidence>
<dbReference type="SUPFAM" id="SSF53686">
    <property type="entry name" value="Tryptophan synthase beta subunit-like PLP-dependent enzymes"/>
    <property type="match status" value="1"/>
</dbReference>
<comment type="catalytic activity">
    <reaction evidence="1">
        <text>1-aminocyclopropane-1-carboxylate + H2O = 2-oxobutanoate + NH4(+)</text>
        <dbReference type="Rhea" id="RHEA:16933"/>
        <dbReference type="ChEBI" id="CHEBI:15377"/>
        <dbReference type="ChEBI" id="CHEBI:16763"/>
        <dbReference type="ChEBI" id="CHEBI:28938"/>
        <dbReference type="ChEBI" id="CHEBI:58360"/>
        <dbReference type="EC" id="3.5.99.7"/>
    </reaction>
</comment>
<evidence type="ECO:0000256" key="7">
    <source>
        <dbReference type="PIRSR" id="PIRSR006278-2"/>
    </source>
</evidence>
<evidence type="ECO:0000256" key="5">
    <source>
        <dbReference type="ARBA" id="ARBA00022898"/>
    </source>
</evidence>
<dbReference type="AlphaFoldDB" id="A0AAD7A3B3"/>
<comment type="similarity">
    <text evidence="3">Belongs to the ACC deaminase/D-cysteine desulfhydrase family.</text>
</comment>
<organism evidence="9 10">
    <name type="scientific">Mycena albidolilacea</name>
    <dbReference type="NCBI Taxonomy" id="1033008"/>
    <lineage>
        <taxon>Eukaryota</taxon>
        <taxon>Fungi</taxon>
        <taxon>Dikarya</taxon>
        <taxon>Basidiomycota</taxon>
        <taxon>Agaricomycotina</taxon>
        <taxon>Agaricomycetes</taxon>
        <taxon>Agaricomycetidae</taxon>
        <taxon>Agaricales</taxon>
        <taxon>Marasmiineae</taxon>
        <taxon>Mycenaceae</taxon>
        <taxon>Mycena</taxon>
    </lineage>
</organism>
<dbReference type="PIRSF" id="PIRSF006278">
    <property type="entry name" value="ACCD_DCysDesulf"/>
    <property type="match status" value="1"/>
</dbReference>
<sequence length="352" mass="37514">MSESVTLPAPFSDIPREQLLFGPSPVHPLDRMTAALGGKVQIWAKREDCNAGLAFGGNKTRKLEYLLSDALAQSSDTLVSIGGVQSNHTRQVAAVAAKYGLKAKLVQEHWVDWEDAVYEKVGNLQLSRLMGAEPRLEPAGFSIEHKPTAASLNAEVIAAGGKPYYIPAGASDHPLGGLGFARWAFEVAQQEAQLGVFFDTIVVCSVTGSTQAGMIAGFKLLEKTGGQRRKVIGIDASAKPAETRAQVLRIARFTAARIGLTEEDISEADVILDERYHAGCYGIPDKQTVEAIKYGASLDAFITDPVYEGKSLAGLIDMIGRGEIAGGNVLYAHLGGQLALNVYSGMEEVVGL</sequence>
<dbReference type="InterPro" id="IPR005965">
    <property type="entry name" value="ACP_carboxylate_deaminase"/>
</dbReference>
<dbReference type="Pfam" id="PF00291">
    <property type="entry name" value="PALP"/>
    <property type="match status" value="1"/>
</dbReference>
<dbReference type="InterPro" id="IPR027278">
    <property type="entry name" value="ACCD_DCysDesulf"/>
</dbReference>
<feature type="modified residue" description="N6-(pyridoxal phosphate)lysine" evidence="7">
    <location>
        <position position="59"/>
    </location>
</feature>
<dbReference type="GO" id="GO:0008660">
    <property type="term" value="F:1-aminocyclopropane-1-carboxylate deaminase activity"/>
    <property type="evidence" value="ECO:0007669"/>
    <property type="project" value="UniProtKB-EC"/>
</dbReference>
<keyword evidence="10" id="KW-1185">Reference proteome</keyword>
<dbReference type="InterPro" id="IPR036052">
    <property type="entry name" value="TrpB-like_PALP_sf"/>
</dbReference>
<dbReference type="InterPro" id="IPR001926">
    <property type="entry name" value="TrpB-like_PALP"/>
</dbReference>
<dbReference type="NCBIfam" id="TIGR01274">
    <property type="entry name" value="ACC_deam"/>
    <property type="match status" value="1"/>
</dbReference>
<evidence type="ECO:0000256" key="6">
    <source>
        <dbReference type="PIRSR" id="PIRSR006278-1"/>
    </source>
</evidence>
<dbReference type="PANTHER" id="PTHR43780:SF2">
    <property type="entry name" value="1-AMINOCYCLOPROPANE-1-CARBOXYLATE DEAMINASE-RELATED"/>
    <property type="match status" value="1"/>
</dbReference>
<dbReference type="Proteomes" id="UP001218218">
    <property type="component" value="Unassembled WGS sequence"/>
</dbReference>
<accession>A0AAD7A3B3</accession>
<proteinExistence type="inferred from homology"/>
<evidence type="ECO:0000313" key="9">
    <source>
        <dbReference type="EMBL" id="KAJ7348496.1"/>
    </source>
</evidence>
<feature type="active site" description="Nucleophile" evidence="6">
    <location>
        <position position="86"/>
    </location>
</feature>
<evidence type="ECO:0000256" key="2">
    <source>
        <dbReference type="ARBA" id="ARBA00001933"/>
    </source>
</evidence>
<reference evidence="9" key="1">
    <citation type="submission" date="2023-03" db="EMBL/GenBank/DDBJ databases">
        <title>Massive genome expansion in bonnet fungi (Mycena s.s.) driven by repeated elements and novel gene families across ecological guilds.</title>
        <authorList>
            <consortium name="Lawrence Berkeley National Laboratory"/>
            <person name="Harder C.B."/>
            <person name="Miyauchi S."/>
            <person name="Viragh M."/>
            <person name="Kuo A."/>
            <person name="Thoen E."/>
            <person name="Andreopoulos B."/>
            <person name="Lu D."/>
            <person name="Skrede I."/>
            <person name="Drula E."/>
            <person name="Henrissat B."/>
            <person name="Morin E."/>
            <person name="Kohler A."/>
            <person name="Barry K."/>
            <person name="LaButti K."/>
            <person name="Morin E."/>
            <person name="Salamov A."/>
            <person name="Lipzen A."/>
            <person name="Mereny Z."/>
            <person name="Hegedus B."/>
            <person name="Baldrian P."/>
            <person name="Stursova M."/>
            <person name="Weitz H."/>
            <person name="Taylor A."/>
            <person name="Grigoriev I.V."/>
            <person name="Nagy L.G."/>
            <person name="Martin F."/>
            <person name="Kauserud H."/>
        </authorList>
    </citation>
    <scope>NUCLEOTIDE SEQUENCE</scope>
    <source>
        <strain evidence="9">CBHHK002</strain>
    </source>
</reference>
<name>A0AAD7A3B3_9AGAR</name>
<evidence type="ECO:0000259" key="8">
    <source>
        <dbReference type="Pfam" id="PF00291"/>
    </source>
</evidence>
<comment type="cofactor">
    <cofactor evidence="2">
        <name>pyridoxal 5'-phosphate</name>
        <dbReference type="ChEBI" id="CHEBI:597326"/>
    </cofactor>
</comment>
<evidence type="ECO:0000256" key="1">
    <source>
        <dbReference type="ARBA" id="ARBA00001132"/>
    </source>
</evidence>
<evidence type="ECO:0000313" key="10">
    <source>
        <dbReference type="Proteomes" id="UP001218218"/>
    </source>
</evidence>
<dbReference type="EMBL" id="JARIHO010000017">
    <property type="protein sequence ID" value="KAJ7348496.1"/>
    <property type="molecule type" value="Genomic_DNA"/>
</dbReference>
<dbReference type="GO" id="GO:0030170">
    <property type="term" value="F:pyridoxal phosphate binding"/>
    <property type="evidence" value="ECO:0007669"/>
    <property type="project" value="InterPro"/>
</dbReference>
<evidence type="ECO:0000256" key="4">
    <source>
        <dbReference type="ARBA" id="ARBA00022801"/>
    </source>
</evidence>
<dbReference type="GO" id="GO:0009310">
    <property type="term" value="P:amine catabolic process"/>
    <property type="evidence" value="ECO:0007669"/>
    <property type="project" value="InterPro"/>
</dbReference>
<comment type="caution">
    <text evidence="9">The sequence shown here is derived from an EMBL/GenBank/DDBJ whole genome shotgun (WGS) entry which is preliminary data.</text>
</comment>
<dbReference type="CDD" id="cd06449">
    <property type="entry name" value="ACCD"/>
    <property type="match status" value="1"/>
</dbReference>
<protein>
    <submittedName>
        <fullName evidence="9">Tryptophan synthase beta subunit-like PLP-dependent enzyme</fullName>
    </submittedName>
</protein>
<dbReference type="PANTHER" id="PTHR43780">
    <property type="entry name" value="1-AMINOCYCLOPROPANE-1-CARBOXYLATE DEAMINASE-RELATED"/>
    <property type="match status" value="1"/>
</dbReference>
<keyword evidence="4" id="KW-0378">Hydrolase</keyword>
<dbReference type="GO" id="GO:0019148">
    <property type="term" value="F:D-cysteine desulfhydrase activity"/>
    <property type="evidence" value="ECO:0007669"/>
    <property type="project" value="TreeGrafter"/>
</dbReference>
<dbReference type="Gene3D" id="3.40.50.1100">
    <property type="match status" value="2"/>
</dbReference>
<keyword evidence="5 7" id="KW-0663">Pyridoxal phosphate</keyword>
<feature type="domain" description="Tryptophan synthase beta chain-like PALP" evidence="8">
    <location>
        <begin position="19"/>
        <end position="333"/>
    </location>
</feature>